<organism evidence="8 9">
    <name type="scientific">Ladona fulva</name>
    <name type="common">Scarce chaser dragonfly</name>
    <name type="synonym">Libellula fulva</name>
    <dbReference type="NCBI Taxonomy" id="123851"/>
    <lineage>
        <taxon>Eukaryota</taxon>
        <taxon>Metazoa</taxon>
        <taxon>Ecdysozoa</taxon>
        <taxon>Arthropoda</taxon>
        <taxon>Hexapoda</taxon>
        <taxon>Insecta</taxon>
        <taxon>Pterygota</taxon>
        <taxon>Palaeoptera</taxon>
        <taxon>Odonata</taxon>
        <taxon>Epiprocta</taxon>
        <taxon>Anisoptera</taxon>
        <taxon>Libelluloidea</taxon>
        <taxon>Libellulidae</taxon>
        <taxon>Ladona</taxon>
    </lineage>
</organism>
<evidence type="ECO:0000256" key="6">
    <source>
        <dbReference type="ARBA" id="ARBA00023004"/>
    </source>
</evidence>
<evidence type="ECO:0000256" key="2">
    <source>
        <dbReference type="ARBA" id="ARBA00010617"/>
    </source>
</evidence>
<reference evidence="8" key="2">
    <citation type="submission" date="2017-10" db="EMBL/GenBank/DDBJ databases">
        <title>Ladona fulva Genome sequencing and assembly.</title>
        <authorList>
            <person name="Murali S."/>
            <person name="Richards S."/>
            <person name="Bandaranaike D."/>
            <person name="Bellair M."/>
            <person name="Blankenburg K."/>
            <person name="Chao H."/>
            <person name="Dinh H."/>
            <person name="Doddapaneni H."/>
            <person name="Dugan-Rocha S."/>
            <person name="Elkadiri S."/>
            <person name="Gnanaolivu R."/>
            <person name="Hernandez B."/>
            <person name="Skinner E."/>
            <person name="Javaid M."/>
            <person name="Lee S."/>
            <person name="Li M."/>
            <person name="Ming W."/>
            <person name="Munidasa M."/>
            <person name="Muniz J."/>
            <person name="Nguyen L."/>
            <person name="Hughes D."/>
            <person name="Osuji N."/>
            <person name="Pu L.-L."/>
            <person name="Puazo M."/>
            <person name="Qu C."/>
            <person name="Quiroz J."/>
            <person name="Raj R."/>
            <person name="Weissenberger G."/>
            <person name="Xin Y."/>
            <person name="Zou X."/>
            <person name="Han Y."/>
            <person name="Worley K."/>
            <person name="Muzny D."/>
            <person name="Gibbs R."/>
        </authorList>
    </citation>
    <scope>NUCLEOTIDE SEQUENCE</scope>
    <source>
        <strain evidence="8">Sampled in the wild</strain>
    </source>
</reference>
<keyword evidence="3" id="KW-0349">Heme</keyword>
<dbReference type="InterPro" id="IPR001128">
    <property type="entry name" value="Cyt_P450"/>
</dbReference>
<evidence type="ECO:0000256" key="1">
    <source>
        <dbReference type="ARBA" id="ARBA00001971"/>
    </source>
</evidence>
<evidence type="ECO:0000256" key="4">
    <source>
        <dbReference type="ARBA" id="ARBA00022723"/>
    </source>
</evidence>
<dbReference type="OrthoDB" id="3945418at2759"/>
<dbReference type="GO" id="GO:0004497">
    <property type="term" value="F:monooxygenase activity"/>
    <property type="evidence" value="ECO:0007669"/>
    <property type="project" value="UniProtKB-KW"/>
</dbReference>
<name>A0A8K0K5N3_LADFU</name>
<comment type="cofactor">
    <cofactor evidence="1">
        <name>heme</name>
        <dbReference type="ChEBI" id="CHEBI:30413"/>
    </cofactor>
</comment>
<dbReference type="Pfam" id="PF00067">
    <property type="entry name" value="p450"/>
    <property type="match status" value="1"/>
</dbReference>
<proteinExistence type="inferred from homology"/>
<comment type="similarity">
    <text evidence="2">Belongs to the cytochrome P450 family.</text>
</comment>
<keyword evidence="5" id="KW-0560">Oxidoreductase</keyword>
<keyword evidence="4" id="KW-0479">Metal-binding</keyword>
<evidence type="ECO:0008006" key="10">
    <source>
        <dbReference type="Google" id="ProtNLM"/>
    </source>
</evidence>
<dbReference type="PANTHER" id="PTHR24279:SF120">
    <property type="entry name" value="CYTOCHROME P450"/>
    <property type="match status" value="1"/>
</dbReference>
<dbReference type="Gene3D" id="1.10.630.10">
    <property type="entry name" value="Cytochrome P450"/>
    <property type="match status" value="1"/>
</dbReference>
<dbReference type="AlphaFoldDB" id="A0A8K0K5N3"/>
<keyword evidence="7" id="KW-0503">Monooxygenase</keyword>
<protein>
    <recommendedName>
        <fullName evidence="10">Cytochrome P450</fullName>
    </recommendedName>
</protein>
<dbReference type="PANTHER" id="PTHR24279">
    <property type="entry name" value="CYTOCHROME P450"/>
    <property type="match status" value="1"/>
</dbReference>
<dbReference type="EMBL" id="KZ308282">
    <property type="protein sequence ID" value="KAG8226453.1"/>
    <property type="molecule type" value="Genomic_DNA"/>
</dbReference>
<accession>A0A8K0K5N3</accession>
<comment type="caution">
    <text evidence="8">The sequence shown here is derived from an EMBL/GenBank/DDBJ whole genome shotgun (WGS) entry which is preliminary data.</text>
</comment>
<dbReference type="SUPFAM" id="SSF48264">
    <property type="entry name" value="Cytochrome P450"/>
    <property type="match status" value="1"/>
</dbReference>
<sequence>MAYGSTTLTPEMSVDATEWEGATPYEEIPGPKPLPILGNAHRFIPGIGMMGCGDLLEQHSKLYHKYGKIVKLSGIPGWNDMVLLFDPMHFEEVYRKEGGLPIRDFLHSVTYFRKVTRKDFFEGVGGLLTENGEGWREFRSKVNPPMMQHRLTKTYFQPILDVTNEFIARVRSLRDANDEMPEDFSNELFKWSLESITMVALDKRLGCLEPNLRPDSEPQLMINAVNELFKCWEIMDLKPSIWKVISTPTWIRFVKLMDFFTE</sequence>
<dbReference type="GO" id="GO:0020037">
    <property type="term" value="F:heme binding"/>
    <property type="evidence" value="ECO:0007669"/>
    <property type="project" value="InterPro"/>
</dbReference>
<dbReference type="GO" id="GO:0005506">
    <property type="term" value="F:iron ion binding"/>
    <property type="evidence" value="ECO:0007669"/>
    <property type="project" value="InterPro"/>
</dbReference>
<dbReference type="InterPro" id="IPR036396">
    <property type="entry name" value="Cyt_P450_sf"/>
</dbReference>
<evidence type="ECO:0000256" key="5">
    <source>
        <dbReference type="ARBA" id="ARBA00023002"/>
    </source>
</evidence>
<keyword evidence="9" id="KW-1185">Reference proteome</keyword>
<evidence type="ECO:0000256" key="7">
    <source>
        <dbReference type="ARBA" id="ARBA00023033"/>
    </source>
</evidence>
<evidence type="ECO:0000313" key="9">
    <source>
        <dbReference type="Proteomes" id="UP000792457"/>
    </source>
</evidence>
<reference evidence="8" key="1">
    <citation type="submission" date="2013-04" db="EMBL/GenBank/DDBJ databases">
        <authorList>
            <person name="Qu J."/>
            <person name="Murali S.C."/>
            <person name="Bandaranaike D."/>
            <person name="Bellair M."/>
            <person name="Blankenburg K."/>
            <person name="Chao H."/>
            <person name="Dinh H."/>
            <person name="Doddapaneni H."/>
            <person name="Downs B."/>
            <person name="Dugan-Rocha S."/>
            <person name="Elkadiri S."/>
            <person name="Gnanaolivu R.D."/>
            <person name="Hernandez B."/>
            <person name="Javaid M."/>
            <person name="Jayaseelan J.C."/>
            <person name="Lee S."/>
            <person name="Li M."/>
            <person name="Ming W."/>
            <person name="Munidasa M."/>
            <person name="Muniz J."/>
            <person name="Nguyen L."/>
            <person name="Ongeri F."/>
            <person name="Osuji N."/>
            <person name="Pu L.-L."/>
            <person name="Puazo M."/>
            <person name="Qu C."/>
            <person name="Quiroz J."/>
            <person name="Raj R."/>
            <person name="Weissenberger G."/>
            <person name="Xin Y."/>
            <person name="Zou X."/>
            <person name="Han Y."/>
            <person name="Richards S."/>
            <person name="Worley K."/>
            <person name="Muzny D."/>
            <person name="Gibbs R."/>
        </authorList>
    </citation>
    <scope>NUCLEOTIDE SEQUENCE</scope>
    <source>
        <strain evidence="8">Sampled in the wild</strain>
    </source>
</reference>
<keyword evidence="6" id="KW-0408">Iron</keyword>
<evidence type="ECO:0000313" key="8">
    <source>
        <dbReference type="EMBL" id="KAG8226453.1"/>
    </source>
</evidence>
<evidence type="ECO:0000256" key="3">
    <source>
        <dbReference type="ARBA" id="ARBA00022617"/>
    </source>
</evidence>
<dbReference type="InterPro" id="IPR050479">
    <property type="entry name" value="CYP11_CYP27_families"/>
</dbReference>
<gene>
    <name evidence="8" type="ORF">J437_LFUL003445</name>
</gene>
<dbReference type="GO" id="GO:0016705">
    <property type="term" value="F:oxidoreductase activity, acting on paired donors, with incorporation or reduction of molecular oxygen"/>
    <property type="evidence" value="ECO:0007669"/>
    <property type="project" value="InterPro"/>
</dbReference>
<dbReference type="Proteomes" id="UP000792457">
    <property type="component" value="Unassembled WGS sequence"/>
</dbReference>